<evidence type="ECO:0000259" key="2">
    <source>
        <dbReference type="Pfam" id="PF01266"/>
    </source>
</evidence>
<reference evidence="3 4" key="1">
    <citation type="journal article" date="2019" name="Int. J. Syst. Evol. Microbiol.">
        <title>The Global Catalogue of Microorganisms (GCM) 10K type strain sequencing project: providing services to taxonomists for standard genome sequencing and annotation.</title>
        <authorList>
            <consortium name="The Broad Institute Genomics Platform"/>
            <consortium name="The Broad Institute Genome Sequencing Center for Infectious Disease"/>
            <person name="Wu L."/>
            <person name="Ma J."/>
        </authorList>
    </citation>
    <scope>NUCLEOTIDE SEQUENCE [LARGE SCALE GENOMIC DNA]</scope>
    <source>
        <strain evidence="3 4">JCM 10649</strain>
    </source>
</reference>
<dbReference type="PANTHER" id="PTHR13847:SF289">
    <property type="entry name" value="GLYCINE OXIDASE"/>
    <property type="match status" value="1"/>
</dbReference>
<dbReference type="SUPFAM" id="SSF51905">
    <property type="entry name" value="FAD/NAD(P)-binding domain"/>
    <property type="match status" value="1"/>
</dbReference>
<protein>
    <recommendedName>
        <fullName evidence="2">FAD dependent oxidoreductase domain-containing protein</fullName>
    </recommendedName>
</protein>
<sequence length="604" mass="64730">MKILLTLPTADLGTSDFLRSGNIIHAPLLDTAPGGQLLDALLSHGATALITSHRPDGPTLRSWSRNAPGPTFLSYASGAPPRYPLDDTGPGLTELPRDGDGLEAIATALAHCERHAAFTRPTTRAATPAGGRPGEVFLVGAGIVNLVTALYLTEHGHRVTVLDRSPAPGSAGWEAYGCTHAGDDARMFTFTEMDSYNNQDFHGPPPDHFRKPVERHGWLARDAWSLTPEEHAWIAEFESVPSWLARAYNDDIFSLTAEAAEEWTLLRHRLPGLFDGVVLTDGILRVYSDPAHLKAALARHRALGAVLAELSPDELARAAPALAAPLRDGALAGGFLVPGFTLNVHKFTERAVTRLQERGVRFHWNTEVSRVRRDASGTVTGFDCAVHIPPGAHVVASPGVYGGELLRGTPCEGKIHGVLGGWMRVSNPSAPLRNSLKVGRRGHVTEDANVTVAVDRDGREVLIVGSGYGYTGTTTEADERQLTAMRAAIADTVERLFPDRPGPLAPAHRDDDYGFKYCVRPWTATSLGLYHAEPTADAGLFVITGGHNTGGFAQSPVTARAVLASLRGRTHPMHALYHPERLTAFLAGTRPADALAALPLASHH</sequence>
<dbReference type="EMBL" id="BAAAHB010000039">
    <property type="protein sequence ID" value="GAA0471281.1"/>
    <property type="molecule type" value="Genomic_DNA"/>
</dbReference>
<dbReference type="InterPro" id="IPR006076">
    <property type="entry name" value="FAD-dep_OxRdtase"/>
</dbReference>
<keyword evidence="4" id="KW-1185">Reference proteome</keyword>
<dbReference type="Gene3D" id="3.50.50.60">
    <property type="entry name" value="FAD/NAD(P)-binding domain"/>
    <property type="match status" value="2"/>
</dbReference>
<dbReference type="PANTHER" id="PTHR13847">
    <property type="entry name" value="SARCOSINE DEHYDROGENASE-RELATED"/>
    <property type="match status" value="1"/>
</dbReference>
<dbReference type="Gene3D" id="3.30.9.10">
    <property type="entry name" value="D-Amino Acid Oxidase, subunit A, domain 2"/>
    <property type="match status" value="1"/>
</dbReference>
<feature type="domain" description="FAD dependent oxidoreductase" evidence="2">
    <location>
        <begin position="138"/>
        <end position="562"/>
    </location>
</feature>
<dbReference type="InterPro" id="IPR036188">
    <property type="entry name" value="FAD/NAD-bd_sf"/>
</dbReference>
<keyword evidence="1" id="KW-0560">Oxidoreductase</keyword>
<proteinExistence type="predicted"/>
<accession>A0ABN1AA10</accession>
<evidence type="ECO:0000256" key="1">
    <source>
        <dbReference type="ARBA" id="ARBA00023002"/>
    </source>
</evidence>
<comment type="caution">
    <text evidence="3">The sequence shown here is derived from an EMBL/GenBank/DDBJ whole genome shotgun (WGS) entry which is preliminary data.</text>
</comment>
<dbReference type="Proteomes" id="UP001499895">
    <property type="component" value="Unassembled WGS sequence"/>
</dbReference>
<evidence type="ECO:0000313" key="3">
    <source>
        <dbReference type="EMBL" id="GAA0471281.1"/>
    </source>
</evidence>
<dbReference type="RefSeq" id="WP_344091887.1">
    <property type="nucleotide sequence ID" value="NZ_BAAAHB010000039.1"/>
</dbReference>
<organism evidence="3 4">
    <name type="scientific">Streptomyces stramineus</name>
    <dbReference type="NCBI Taxonomy" id="173861"/>
    <lineage>
        <taxon>Bacteria</taxon>
        <taxon>Bacillati</taxon>
        <taxon>Actinomycetota</taxon>
        <taxon>Actinomycetes</taxon>
        <taxon>Kitasatosporales</taxon>
        <taxon>Streptomycetaceae</taxon>
        <taxon>Streptomyces</taxon>
    </lineage>
</organism>
<evidence type="ECO:0000313" key="4">
    <source>
        <dbReference type="Proteomes" id="UP001499895"/>
    </source>
</evidence>
<name>A0ABN1AA10_9ACTN</name>
<dbReference type="Pfam" id="PF01266">
    <property type="entry name" value="DAO"/>
    <property type="match status" value="1"/>
</dbReference>
<gene>
    <name evidence="3" type="ORF">GCM10009544_36670</name>
</gene>